<accession>A0ABY6BBA0</accession>
<name>A0ABY6BBA0_9BURK</name>
<proteinExistence type="predicted"/>
<organism evidence="2 3">
    <name type="scientific">Roseateles amylovorans</name>
    <dbReference type="NCBI Taxonomy" id="2978473"/>
    <lineage>
        <taxon>Bacteria</taxon>
        <taxon>Pseudomonadati</taxon>
        <taxon>Pseudomonadota</taxon>
        <taxon>Betaproteobacteria</taxon>
        <taxon>Burkholderiales</taxon>
        <taxon>Sphaerotilaceae</taxon>
        <taxon>Roseateles</taxon>
    </lineage>
</organism>
<dbReference type="Pfam" id="PF14027">
    <property type="entry name" value="Questin_oxidase"/>
    <property type="match status" value="1"/>
</dbReference>
<evidence type="ECO:0000256" key="1">
    <source>
        <dbReference type="ARBA" id="ARBA00023002"/>
    </source>
</evidence>
<reference evidence="2" key="1">
    <citation type="submission" date="2022-10" db="EMBL/GenBank/DDBJ databases">
        <title>Characterization and whole genome sequencing of a new Roseateles species, isolated from fresh water.</title>
        <authorList>
            <person name="Guliayeva D.Y."/>
            <person name="Akhremchuk A.E."/>
            <person name="Sikolenko M.A."/>
            <person name="Valentovich L.N."/>
            <person name="Sidarenka A.V."/>
        </authorList>
    </citation>
    <scope>NUCLEOTIDE SEQUENCE</scope>
    <source>
        <strain evidence="2">BIM B-1768</strain>
    </source>
</reference>
<sequence>MRLQLDHWAPLSRPAQADGPAAPAVAQALTSLFASPESQAFHVAIRLAYALKSGHAGELASALKTCIDLDRPLGDPPRSAQGSLALRDAIDQVRADDALTLAPMPGTLITTRMQRAAALPGFDRHVASPHLSMEALAEASLAVYLPTHGFAALHLITGTLAIRELLEAAASRGVPVDQDQVLRSVWRAWLAAYVSMQRPAPAWDRVHAGEASEADWTRALPALSETLNDHRIKLADAAREEWRHRGWPGYALCLQPAGAAA</sequence>
<keyword evidence="1" id="KW-0560">Oxidoreductase</keyword>
<evidence type="ECO:0000313" key="2">
    <source>
        <dbReference type="EMBL" id="UXH80872.1"/>
    </source>
</evidence>
<protein>
    <submittedName>
        <fullName evidence="2">Questin oxidase family protein</fullName>
    </submittedName>
</protein>
<dbReference type="Proteomes" id="UP001064933">
    <property type="component" value="Chromosome"/>
</dbReference>
<evidence type="ECO:0000313" key="3">
    <source>
        <dbReference type="Proteomes" id="UP001064933"/>
    </source>
</evidence>
<dbReference type="EMBL" id="CP104562">
    <property type="protein sequence ID" value="UXH80872.1"/>
    <property type="molecule type" value="Genomic_DNA"/>
</dbReference>
<gene>
    <name evidence="2" type="ORF">N4261_11465</name>
</gene>
<dbReference type="InterPro" id="IPR025337">
    <property type="entry name" value="Questin_oxidase-like"/>
</dbReference>
<keyword evidence="3" id="KW-1185">Reference proteome</keyword>